<dbReference type="Proteomes" id="UP000234667">
    <property type="component" value="Unassembled WGS sequence"/>
</dbReference>
<name>A0A2J5P721_9ENTR</name>
<comment type="caution">
    <text evidence="2">The sequence shown here is derived from an EMBL/GenBank/DDBJ whole genome shotgun (WGS) entry which is preliminary data.</text>
</comment>
<keyword evidence="1" id="KW-1133">Transmembrane helix</keyword>
<feature type="non-terminal residue" evidence="2">
    <location>
        <position position="34"/>
    </location>
</feature>
<evidence type="ECO:0000313" key="3">
    <source>
        <dbReference type="Proteomes" id="UP000234667"/>
    </source>
</evidence>
<feature type="transmembrane region" description="Helical" evidence="1">
    <location>
        <begin position="7"/>
        <end position="25"/>
    </location>
</feature>
<reference evidence="2 3" key="2">
    <citation type="submission" date="2018-01" db="EMBL/GenBank/DDBJ databases">
        <title>Genomic study of Klebsiella pneumoniae.</title>
        <authorList>
            <person name="Yang Y."/>
            <person name="Bicalho R."/>
        </authorList>
    </citation>
    <scope>NUCLEOTIDE SEQUENCE [LARGE SCALE GENOMIC DNA]</scope>
    <source>
        <strain evidence="2 3">A10</strain>
    </source>
</reference>
<keyword evidence="1" id="KW-0812">Transmembrane</keyword>
<organism evidence="2 3">
    <name type="scientific">Klebsiella michiganensis</name>
    <dbReference type="NCBI Taxonomy" id="1134687"/>
    <lineage>
        <taxon>Bacteria</taxon>
        <taxon>Pseudomonadati</taxon>
        <taxon>Pseudomonadota</taxon>
        <taxon>Gammaproteobacteria</taxon>
        <taxon>Enterobacterales</taxon>
        <taxon>Enterobacteriaceae</taxon>
        <taxon>Klebsiella/Raoultella group</taxon>
        <taxon>Klebsiella</taxon>
    </lineage>
</organism>
<proteinExistence type="predicted"/>
<dbReference type="AlphaFoldDB" id="A0A2J5P721"/>
<protein>
    <submittedName>
        <fullName evidence="2">DsbE family thiol:disulfide interchange protein</fullName>
    </submittedName>
</protein>
<sequence length="34" mass="3889">MKRCTLLMPLAIFMAIAMLLLWQLARNVKGDDPN</sequence>
<evidence type="ECO:0000313" key="2">
    <source>
        <dbReference type="EMBL" id="PLO61816.1"/>
    </source>
</evidence>
<accession>A0A2J5P721</accession>
<reference evidence="2 3" key="1">
    <citation type="submission" date="2017-11" db="EMBL/GenBank/DDBJ databases">
        <authorList>
            <person name="Han C.G."/>
        </authorList>
    </citation>
    <scope>NUCLEOTIDE SEQUENCE [LARGE SCALE GENOMIC DNA]</scope>
    <source>
        <strain evidence="2 3">A10</strain>
    </source>
</reference>
<keyword evidence="1" id="KW-0472">Membrane</keyword>
<evidence type="ECO:0000256" key="1">
    <source>
        <dbReference type="SAM" id="Phobius"/>
    </source>
</evidence>
<dbReference type="EMBL" id="PIDR01001686">
    <property type="protein sequence ID" value="PLO61816.1"/>
    <property type="molecule type" value="Genomic_DNA"/>
</dbReference>
<gene>
    <name evidence="2" type="ORF">CWN49_32525</name>
</gene>